<dbReference type="GO" id="GO:0003677">
    <property type="term" value="F:DNA binding"/>
    <property type="evidence" value="ECO:0007669"/>
    <property type="project" value="InterPro"/>
</dbReference>
<dbReference type="RefSeq" id="WP_132433799.1">
    <property type="nucleotide sequence ID" value="NZ_SLWK01000006.1"/>
</dbReference>
<dbReference type="OrthoDB" id="2168082at2"/>
<dbReference type="PANTHER" id="PTHR37299:SF1">
    <property type="entry name" value="STAGE 0 SPORULATION PROTEIN A HOMOLOG"/>
    <property type="match status" value="1"/>
</dbReference>
<dbReference type="Proteomes" id="UP000295221">
    <property type="component" value="Unassembled WGS sequence"/>
</dbReference>
<dbReference type="InterPro" id="IPR011006">
    <property type="entry name" value="CheY-like_superfamily"/>
</dbReference>
<organism evidence="4 5">
    <name type="scientific">Natronoflexus pectinivorans</name>
    <dbReference type="NCBI Taxonomy" id="682526"/>
    <lineage>
        <taxon>Bacteria</taxon>
        <taxon>Pseudomonadati</taxon>
        <taxon>Bacteroidota</taxon>
        <taxon>Bacteroidia</taxon>
        <taxon>Marinilabiliales</taxon>
        <taxon>Marinilabiliaceae</taxon>
        <taxon>Natronoflexus</taxon>
    </lineage>
</organism>
<evidence type="ECO:0000256" key="1">
    <source>
        <dbReference type="PROSITE-ProRule" id="PRU00169"/>
    </source>
</evidence>
<dbReference type="Pfam" id="PF00072">
    <property type="entry name" value="Response_reg"/>
    <property type="match status" value="1"/>
</dbReference>
<dbReference type="PROSITE" id="PS50110">
    <property type="entry name" value="RESPONSE_REGULATORY"/>
    <property type="match status" value="1"/>
</dbReference>
<dbReference type="SMART" id="SM00850">
    <property type="entry name" value="LytTR"/>
    <property type="match status" value="1"/>
</dbReference>
<keyword evidence="1" id="KW-0597">Phosphoprotein</keyword>
<sequence>MEKVLKTVIIDDEEPARQRLKELLAVYPNTFEIIGEAENGKRGLELIHRLDPDLLFLDIQMPGMNGFELIKQLVSIPTIVFCTAYDHYSLDAFETNSLDYLLKPVSSERFAKTVDKLKRFTTKADHKGLLNLIKQFEEQIKEPEITSITIKKGNKLFFVKLDDVSYFQADERYVKIQTVHGENHITEKPLKELAEKLPNSFIRIHRSIIVNKKSVRELQNYFNCKYVFIMNDKFRTKLYSGRSFQAQIKKWIDLS</sequence>
<dbReference type="SUPFAM" id="SSF52172">
    <property type="entry name" value="CheY-like"/>
    <property type="match status" value="1"/>
</dbReference>
<dbReference type="InterPro" id="IPR001789">
    <property type="entry name" value="Sig_transdc_resp-reg_receiver"/>
</dbReference>
<dbReference type="AlphaFoldDB" id="A0A4V2RWD4"/>
<feature type="domain" description="Response regulatory" evidence="2">
    <location>
        <begin position="6"/>
        <end position="118"/>
    </location>
</feature>
<feature type="domain" description="HTH LytTR-type" evidence="3">
    <location>
        <begin position="148"/>
        <end position="254"/>
    </location>
</feature>
<evidence type="ECO:0000259" key="2">
    <source>
        <dbReference type="PROSITE" id="PS50110"/>
    </source>
</evidence>
<dbReference type="PROSITE" id="PS50930">
    <property type="entry name" value="HTH_LYTTR"/>
    <property type="match status" value="1"/>
</dbReference>
<dbReference type="SMART" id="SM00448">
    <property type="entry name" value="REC"/>
    <property type="match status" value="1"/>
</dbReference>
<name>A0A4V2RWD4_9BACT</name>
<proteinExistence type="predicted"/>
<reference evidence="4 5" key="1">
    <citation type="submission" date="2019-03" db="EMBL/GenBank/DDBJ databases">
        <title>Genomic Encyclopedia of Type Strains, Phase IV (KMG-IV): sequencing the most valuable type-strain genomes for metagenomic binning, comparative biology and taxonomic classification.</title>
        <authorList>
            <person name="Goeker M."/>
        </authorList>
    </citation>
    <scope>NUCLEOTIDE SEQUENCE [LARGE SCALE GENOMIC DNA]</scope>
    <source>
        <strain evidence="4 5">DSM 24179</strain>
    </source>
</reference>
<dbReference type="EMBL" id="SLWK01000006">
    <property type="protein sequence ID" value="TCO07894.1"/>
    <property type="molecule type" value="Genomic_DNA"/>
</dbReference>
<dbReference type="Gene3D" id="3.40.50.2300">
    <property type="match status" value="1"/>
</dbReference>
<dbReference type="PANTHER" id="PTHR37299">
    <property type="entry name" value="TRANSCRIPTIONAL REGULATOR-RELATED"/>
    <property type="match status" value="1"/>
</dbReference>
<dbReference type="GO" id="GO:0000156">
    <property type="term" value="F:phosphorelay response regulator activity"/>
    <property type="evidence" value="ECO:0007669"/>
    <property type="project" value="InterPro"/>
</dbReference>
<feature type="modified residue" description="4-aspartylphosphate" evidence="1">
    <location>
        <position position="58"/>
    </location>
</feature>
<dbReference type="InterPro" id="IPR007492">
    <property type="entry name" value="LytTR_DNA-bd_dom"/>
</dbReference>
<keyword evidence="5" id="KW-1185">Reference proteome</keyword>
<gene>
    <name evidence="4" type="ORF">EV194_10635</name>
</gene>
<comment type="caution">
    <text evidence="4">The sequence shown here is derived from an EMBL/GenBank/DDBJ whole genome shotgun (WGS) entry which is preliminary data.</text>
</comment>
<dbReference type="Gene3D" id="2.40.50.1020">
    <property type="entry name" value="LytTr DNA-binding domain"/>
    <property type="match status" value="1"/>
</dbReference>
<dbReference type="InterPro" id="IPR046947">
    <property type="entry name" value="LytR-like"/>
</dbReference>
<evidence type="ECO:0000313" key="4">
    <source>
        <dbReference type="EMBL" id="TCO07894.1"/>
    </source>
</evidence>
<evidence type="ECO:0000313" key="5">
    <source>
        <dbReference type="Proteomes" id="UP000295221"/>
    </source>
</evidence>
<evidence type="ECO:0000259" key="3">
    <source>
        <dbReference type="PROSITE" id="PS50930"/>
    </source>
</evidence>
<dbReference type="Pfam" id="PF04397">
    <property type="entry name" value="LytTR"/>
    <property type="match status" value="1"/>
</dbReference>
<protein>
    <submittedName>
        <fullName evidence="4">LytTR family two component transcriptional regulator</fullName>
    </submittedName>
</protein>
<accession>A0A4V2RWD4</accession>